<evidence type="ECO:0000313" key="2">
    <source>
        <dbReference type="EMBL" id="EDS13923.1"/>
    </source>
</evidence>
<reference evidence="2 3" key="2">
    <citation type="submission" date="2007-11" db="EMBL/GenBank/DDBJ databases">
        <authorList>
            <person name="Fulton L."/>
            <person name="Clifton S."/>
            <person name="Fulton B."/>
            <person name="Xu J."/>
            <person name="Minx P."/>
            <person name="Pepin K.H."/>
            <person name="Johnson M."/>
            <person name="Thiruvilangam P."/>
            <person name="Bhonagiri V."/>
            <person name="Nash W.E."/>
            <person name="Mardis E.R."/>
            <person name="Wilson R.K."/>
        </authorList>
    </citation>
    <scope>NUCLEOTIDE SEQUENCE [LARGE SCALE GENOMIC DNA]</scope>
    <source>
        <strain evidence="2 3">ATCC 43183</strain>
    </source>
</reference>
<dbReference type="PANTHER" id="PTHR33336">
    <property type="entry name" value="QUINOL MONOOXYGENASE YGIN-RELATED"/>
    <property type="match status" value="1"/>
</dbReference>
<name>B0NU80_BACSE</name>
<organism evidence="2 3">
    <name type="scientific">Bacteroides stercoris ATCC 43183</name>
    <dbReference type="NCBI Taxonomy" id="449673"/>
    <lineage>
        <taxon>Bacteria</taxon>
        <taxon>Pseudomonadati</taxon>
        <taxon>Bacteroidota</taxon>
        <taxon>Bacteroidia</taxon>
        <taxon>Bacteroidales</taxon>
        <taxon>Bacteroidaceae</taxon>
        <taxon>Bacteroides</taxon>
    </lineage>
</organism>
<keyword evidence="2" id="KW-0503">Monooxygenase</keyword>
<keyword evidence="2" id="KW-0560">Oxidoreductase</keyword>
<dbReference type="HOGENOM" id="CLU_131496_11_0_10"/>
<dbReference type="InterPro" id="IPR007138">
    <property type="entry name" value="ABM_dom"/>
</dbReference>
<dbReference type="InterPro" id="IPR050744">
    <property type="entry name" value="AI-2_Isomerase_LsrG"/>
</dbReference>
<evidence type="ECO:0000313" key="3">
    <source>
        <dbReference type="Proteomes" id="UP000004713"/>
    </source>
</evidence>
<dbReference type="EMBL" id="ABFZ02000022">
    <property type="protein sequence ID" value="EDS13923.1"/>
    <property type="molecule type" value="Genomic_DNA"/>
</dbReference>
<comment type="caution">
    <text evidence="2">The sequence shown here is derived from an EMBL/GenBank/DDBJ whole genome shotgun (WGS) entry which is preliminary data.</text>
</comment>
<dbReference type="AlphaFoldDB" id="B0NU80"/>
<dbReference type="Gene3D" id="3.30.70.100">
    <property type="match status" value="1"/>
</dbReference>
<feature type="domain" description="ABM" evidence="1">
    <location>
        <begin position="4"/>
        <end position="93"/>
    </location>
</feature>
<gene>
    <name evidence="2" type="ORF">BACSTE_03065</name>
</gene>
<evidence type="ECO:0000259" key="1">
    <source>
        <dbReference type="PROSITE" id="PS51725"/>
    </source>
</evidence>
<dbReference type="GO" id="GO:0004497">
    <property type="term" value="F:monooxygenase activity"/>
    <property type="evidence" value="ECO:0007669"/>
    <property type="project" value="UniProtKB-KW"/>
</dbReference>
<protein>
    <submittedName>
        <fullName evidence="2">Antibiotic biosynthesis monooxygenase</fullName>
    </submittedName>
</protein>
<dbReference type="PANTHER" id="PTHR33336:SF3">
    <property type="entry name" value="ABM DOMAIN-CONTAINING PROTEIN"/>
    <property type="match status" value="1"/>
</dbReference>
<proteinExistence type="predicted"/>
<dbReference type="PROSITE" id="PS51725">
    <property type="entry name" value="ABM"/>
    <property type="match status" value="1"/>
</dbReference>
<reference evidence="2 3" key="1">
    <citation type="submission" date="2007-11" db="EMBL/GenBank/DDBJ databases">
        <title>Draft genome sequence of Bacteroides stercoris(ATCC 43183).</title>
        <authorList>
            <person name="Sudarsanam P."/>
            <person name="Ley R."/>
            <person name="Guruge J."/>
            <person name="Turnbaugh P.J."/>
            <person name="Mahowald M."/>
            <person name="Liep D."/>
            <person name="Gordon J."/>
        </authorList>
    </citation>
    <scope>NUCLEOTIDE SEQUENCE [LARGE SCALE GENOMIC DNA]</scope>
    <source>
        <strain evidence="2 3">ATCC 43183</strain>
    </source>
</reference>
<accession>B0NU80</accession>
<sequence>MNMLRLNVFIQVSADNRAAVMEAAKELVACSLKDNGCIAYDIFESATREDVLMICETWKDEESLAAHEKAAHFVTLVPKIQSLASMKLEKFSF</sequence>
<dbReference type="InterPro" id="IPR011008">
    <property type="entry name" value="Dimeric_a/b-barrel"/>
</dbReference>
<dbReference type="eggNOG" id="COG1359">
    <property type="taxonomic scope" value="Bacteria"/>
</dbReference>
<dbReference type="Pfam" id="PF03992">
    <property type="entry name" value="ABM"/>
    <property type="match status" value="1"/>
</dbReference>
<dbReference type="SUPFAM" id="SSF54909">
    <property type="entry name" value="Dimeric alpha+beta barrel"/>
    <property type="match status" value="1"/>
</dbReference>
<dbReference type="Proteomes" id="UP000004713">
    <property type="component" value="Unassembled WGS sequence"/>
</dbReference>